<dbReference type="EMBL" id="GDRN01016700">
    <property type="protein sequence ID" value="JAI67836.1"/>
    <property type="molecule type" value="Transcribed_RNA"/>
</dbReference>
<dbReference type="AlphaFoldDB" id="A0A0P4WTB3"/>
<evidence type="ECO:0000256" key="8">
    <source>
        <dbReference type="ARBA" id="ARBA00023034"/>
    </source>
</evidence>
<evidence type="ECO:0000256" key="5">
    <source>
        <dbReference type="ARBA" id="ARBA00022692"/>
    </source>
</evidence>
<name>A0A0P4WTB3_SCYOL</name>
<keyword evidence="6" id="KW-0735">Signal-anchor</keyword>
<dbReference type="GO" id="GO:0000139">
    <property type="term" value="C:Golgi membrane"/>
    <property type="evidence" value="ECO:0007669"/>
    <property type="project" value="UniProtKB-SubCell"/>
</dbReference>
<evidence type="ECO:0000256" key="11">
    <source>
        <dbReference type="RuleBase" id="RU363063"/>
    </source>
</evidence>
<dbReference type="GO" id="GO:0006493">
    <property type="term" value="P:protein O-linked glycosylation"/>
    <property type="evidence" value="ECO:0007669"/>
    <property type="project" value="TreeGrafter"/>
</dbReference>
<evidence type="ECO:0000256" key="7">
    <source>
        <dbReference type="ARBA" id="ARBA00022989"/>
    </source>
</evidence>
<keyword evidence="7" id="KW-1133">Transmembrane helix</keyword>
<dbReference type="Pfam" id="PF01762">
    <property type="entry name" value="Galactosyl_T"/>
    <property type="match status" value="1"/>
</dbReference>
<keyword evidence="4" id="KW-0808">Transferase</keyword>
<dbReference type="InterPro" id="IPR002659">
    <property type="entry name" value="Glyco_trans_31"/>
</dbReference>
<evidence type="ECO:0000313" key="12">
    <source>
        <dbReference type="EMBL" id="JAI67836.1"/>
    </source>
</evidence>
<dbReference type="PANTHER" id="PTHR11214:SF235">
    <property type="entry name" value="HEXOSYLTRANSFERASE"/>
    <property type="match status" value="1"/>
</dbReference>
<keyword evidence="5" id="KW-0812">Transmembrane</keyword>
<keyword evidence="9" id="KW-0472">Membrane</keyword>
<accession>A0A0P4WTB3</accession>
<dbReference type="PANTHER" id="PTHR11214">
    <property type="entry name" value="BETA-1,3-N-ACETYLGLUCOSAMINYLTRANSFERASE"/>
    <property type="match status" value="1"/>
</dbReference>
<reference evidence="12" key="1">
    <citation type="submission" date="2015-09" db="EMBL/GenBank/DDBJ databases">
        <title>Scylla olivacea transcriptome.</title>
        <authorList>
            <person name="Ikhwanuddin M."/>
        </authorList>
    </citation>
    <scope>NUCLEOTIDE SEQUENCE</scope>
</reference>
<dbReference type="GO" id="GO:0016758">
    <property type="term" value="F:hexosyltransferase activity"/>
    <property type="evidence" value="ECO:0007669"/>
    <property type="project" value="InterPro"/>
</dbReference>
<evidence type="ECO:0000256" key="4">
    <source>
        <dbReference type="ARBA" id="ARBA00022679"/>
    </source>
</evidence>
<organism evidence="12">
    <name type="scientific">Scylla olivacea</name>
    <name type="common">Orange mud crab</name>
    <name type="synonym">Cancer olivacea</name>
    <dbReference type="NCBI Taxonomy" id="85551"/>
    <lineage>
        <taxon>Eukaryota</taxon>
        <taxon>Metazoa</taxon>
        <taxon>Ecdysozoa</taxon>
        <taxon>Arthropoda</taxon>
        <taxon>Crustacea</taxon>
        <taxon>Multicrustacea</taxon>
        <taxon>Malacostraca</taxon>
        <taxon>Eumalacostraca</taxon>
        <taxon>Eucarida</taxon>
        <taxon>Decapoda</taxon>
        <taxon>Pleocyemata</taxon>
        <taxon>Brachyura</taxon>
        <taxon>Eubrachyura</taxon>
        <taxon>Portunoidea</taxon>
        <taxon>Portunidae</taxon>
        <taxon>Portuninae</taxon>
        <taxon>Scylla</taxon>
    </lineage>
</organism>
<protein>
    <recommendedName>
        <fullName evidence="11">Hexosyltransferase</fullName>
        <ecNumber evidence="11">2.4.1.-</ecNumber>
    </recommendedName>
</protein>
<keyword evidence="3 11" id="KW-0328">Glycosyltransferase</keyword>
<comment type="subcellular location">
    <subcellularLocation>
        <location evidence="1 11">Golgi apparatus membrane</location>
        <topology evidence="1 11">Single-pass type II membrane protein</topology>
    </subcellularLocation>
</comment>
<evidence type="ECO:0000256" key="10">
    <source>
        <dbReference type="ARBA" id="ARBA00023180"/>
    </source>
</evidence>
<keyword evidence="10" id="KW-0325">Glycoprotein</keyword>
<dbReference type="FunFam" id="3.90.550.50:FF:000001">
    <property type="entry name" value="Hexosyltransferase"/>
    <property type="match status" value="1"/>
</dbReference>
<evidence type="ECO:0000256" key="1">
    <source>
        <dbReference type="ARBA" id="ARBA00004323"/>
    </source>
</evidence>
<evidence type="ECO:0000256" key="2">
    <source>
        <dbReference type="ARBA" id="ARBA00008661"/>
    </source>
</evidence>
<sequence length="383" mass="43629">MLMMGKTLGWWVVRKALLLVGILVAVMLAAGVWRDLQTTVRVHAPSPLNVSPLYPSHMTLLDLPQFSYVINNDVCSTSDVFLVVIVHTHPARREERDVVRKSMPSQDLQELGIRRVFLLARAEWEDQPHYSKTPQWSIEEENLEHRDIVQGNFKEHYHNLTYKHVMGLQWTARYCPQAKFVIKMDGDIAADIYQFRDRLKSRYAERRNLIVGLLQVEARPVRDKASKWYVSETDYPDKFYAPFISGWAYAITADAVRAVVQESSKWPYFWIDDVHVTGTLAERASVKREGINGLITVHSDHLHCCLDLPGSADHYCDYLAGPSEGDLDLLGRVLSHARACYIDPCQRRAPNVSVAKTCVRAKAPAGPRPLLGKGHGEIKRVYK</sequence>
<evidence type="ECO:0000256" key="9">
    <source>
        <dbReference type="ARBA" id="ARBA00023136"/>
    </source>
</evidence>
<comment type="similarity">
    <text evidence="2 11">Belongs to the glycosyltransferase 31 family.</text>
</comment>
<evidence type="ECO:0000256" key="6">
    <source>
        <dbReference type="ARBA" id="ARBA00022968"/>
    </source>
</evidence>
<dbReference type="EC" id="2.4.1.-" evidence="11"/>
<evidence type="ECO:0000256" key="3">
    <source>
        <dbReference type="ARBA" id="ARBA00022676"/>
    </source>
</evidence>
<dbReference type="Gene3D" id="3.90.550.50">
    <property type="match status" value="1"/>
</dbReference>
<proteinExistence type="inferred from homology"/>
<keyword evidence="8 11" id="KW-0333">Golgi apparatus</keyword>